<evidence type="ECO:0000256" key="1">
    <source>
        <dbReference type="SAM" id="Coils"/>
    </source>
</evidence>
<dbReference type="AlphaFoldDB" id="A0A422NB99"/>
<evidence type="ECO:0000256" key="2">
    <source>
        <dbReference type="SAM" id="MobiDB-lite"/>
    </source>
</evidence>
<accession>A0A422NB99</accession>
<dbReference type="Proteomes" id="UP000284403">
    <property type="component" value="Unassembled WGS sequence"/>
</dbReference>
<reference evidence="3 4" key="1">
    <citation type="journal article" date="2018" name="BMC Genomics">
        <title>Genomic comparison of Trypanosoma conorhini and Trypanosoma rangeli to Trypanosoma cruzi strains of high and low virulence.</title>
        <authorList>
            <person name="Bradwell K.R."/>
            <person name="Koparde V.N."/>
            <person name="Matveyev A.V."/>
            <person name="Serrano M.G."/>
            <person name="Alves J.M."/>
            <person name="Parikh H."/>
            <person name="Huang B."/>
            <person name="Lee V."/>
            <person name="Espinosa-Alvarez O."/>
            <person name="Ortiz P.A."/>
            <person name="Costa-Martins A.G."/>
            <person name="Teixeira M.M."/>
            <person name="Buck G.A."/>
        </authorList>
    </citation>
    <scope>NUCLEOTIDE SEQUENCE [LARGE SCALE GENOMIC DNA]</scope>
    <source>
        <strain evidence="3 4">025E</strain>
    </source>
</reference>
<evidence type="ECO:0000313" key="4">
    <source>
        <dbReference type="Proteomes" id="UP000284403"/>
    </source>
</evidence>
<protein>
    <submittedName>
        <fullName evidence="3">Uncharacterized protein</fullName>
    </submittedName>
</protein>
<sequence length="919" mass="103212">MSADIMLYSSPLPKRHFDSTAALRQAVLCRGDEYSEYERLILEEVNALRRDPVGFAAVVEAEATVGYPFVRDDPLPAQCSEMTLEQLRVYVEDFQRERREVKEALRQTRKEWSEAEAAMKERWGVEDVERAKKARRSGAAGRKQRSLPLREEDYVLDRQRAAQELTDRYTQQTREANARLLHLERSCKWAIDGANLIIKCVQELREVKAVPELAYSRSLTLAARDIGNESHQPPLVRALTPRTSLLAASSPQYNAAGNGDAPQLPQSQSIVSNEQGSPLHRSSSLVATPREEGGHTSFQQNESNHNNESGSADMLQPQREEDLDRANASLFESYMAFSENCTPLLFRPQEASGESEHLAKAAMRACSQYGYYSGVIRGLQLCGAFAPRKMVIQILLGARVSQFTVQAQNPTHDASDSTFFSTTKNASTTPLLWVNGRLFGGGWVRSLQGTVSATILVAASFEELSVIHERRDFTLPQLHRILNSPGAVSTEREPTRPAVVHIQSSLGVAVVEPVAHPILVGKEQRVARVLVQADPSVADLAATVCCVSEAIPTVPLLDRELLLVQRSRDNIQEVEILLDTQAAWHRWPGHPLLVHLFERDKNAATVGAFTNIGFVRVTPTQRAGDRFGALTQFTSLSTAGEKGAGVARTPPILAHRRCEGPREVKEEPHGWPLVTMHFQELCATVVEPLRGTLIADDEVQHVAIQVPEFEYLQHRLEHILLLLEKEQSFFEWEAASGSQQRMNELIAATMSKLKVAEEELREQEGPTQQELAQLQKSMVKKRGKEMARLKRQEEELLQRTAAMKQNVEDLRQTLADAQEDLVQLGREYTLRVKRQRNLRQEYERLSERANRAKPLPVEVVLVPEDATLTNVVRKVQLRPTNDACTLYEGDVRLTQGFKGNVVLFVNEQETVRWELRPGY</sequence>
<proteinExistence type="predicted"/>
<keyword evidence="4" id="KW-1185">Reference proteome</keyword>
<evidence type="ECO:0000313" key="3">
    <source>
        <dbReference type="EMBL" id="RNF02735.1"/>
    </source>
</evidence>
<dbReference type="RefSeq" id="XP_029224702.1">
    <property type="nucleotide sequence ID" value="XM_029375183.1"/>
</dbReference>
<dbReference type="GeneID" id="40321944"/>
<feature type="coiled-coil region" evidence="1">
    <location>
        <begin position="739"/>
        <end position="852"/>
    </location>
</feature>
<feature type="compositionally biased region" description="Polar residues" evidence="2">
    <location>
        <begin position="296"/>
        <end position="310"/>
    </location>
</feature>
<gene>
    <name evidence="3" type="ORF">Tco025E_08333</name>
</gene>
<dbReference type="EMBL" id="MKKU01000758">
    <property type="protein sequence ID" value="RNF02735.1"/>
    <property type="molecule type" value="Genomic_DNA"/>
</dbReference>
<keyword evidence="1" id="KW-0175">Coiled coil</keyword>
<comment type="caution">
    <text evidence="3">The sequence shown here is derived from an EMBL/GenBank/DDBJ whole genome shotgun (WGS) entry which is preliminary data.</text>
</comment>
<feature type="region of interest" description="Disordered" evidence="2">
    <location>
        <begin position="251"/>
        <end position="320"/>
    </location>
</feature>
<organism evidence="3 4">
    <name type="scientific">Trypanosoma conorhini</name>
    <dbReference type="NCBI Taxonomy" id="83891"/>
    <lineage>
        <taxon>Eukaryota</taxon>
        <taxon>Discoba</taxon>
        <taxon>Euglenozoa</taxon>
        <taxon>Kinetoplastea</taxon>
        <taxon>Metakinetoplastina</taxon>
        <taxon>Trypanosomatida</taxon>
        <taxon>Trypanosomatidae</taxon>
        <taxon>Trypanosoma</taxon>
    </lineage>
</organism>
<feature type="coiled-coil region" evidence="1">
    <location>
        <begin position="84"/>
        <end position="122"/>
    </location>
</feature>
<feature type="compositionally biased region" description="Polar residues" evidence="2">
    <location>
        <begin position="264"/>
        <end position="286"/>
    </location>
</feature>
<dbReference type="OrthoDB" id="242823at2759"/>
<name>A0A422NB99_9TRYP</name>